<reference evidence="1 2" key="1">
    <citation type="journal article" date="2016" name="Antonie Van Leeuwenhoek">
        <title>Dongia soli sp. nov., isolated from soil from Dokdo, Korea.</title>
        <authorList>
            <person name="Kim D.U."/>
            <person name="Lee H."/>
            <person name="Kim H."/>
            <person name="Kim S.G."/>
            <person name="Ka J.O."/>
        </authorList>
    </citation>
    <scope>NUCLEOTIDE SEQUENCE [LARGE SCALE GENOMIC DNA]</scope>
    <source>
        <strain evidence="1 2">D78</strain>
    </source>
</reference>
<dbReference type="EMBL" id="JAXCLW010000003">
    <property type="protein sequence ID" value="MDY0883629.1"/>
    <property type="molecule type" value="Genomic_DNA"/>
</dbReference>
<accession>A0ABU5ECT9</accession>
<protein>
    <submittedName>
        <fullName evidence="1">Uncharacterized protein</fullName>
    </submittedName>
</protein>
<keyword evidence="2" id="KW-1185">Reference proteome</keyword>
<dbReference type="SUPFAM" id="SSF53383">
    <property type="entry name" value="PLP-dependent transferases"/>
    <property type="match status" value="1"/>
</dbReference>
<dbReference type="Gene3D" id="3.90.1150.10">
    <property type="entry name" value="Aspartate Aminotransferase, domain 1"/>
    <property type="match status" value="1"/>
</dbReference>
<sequence>MSRDFVFRRSWGERLSTGVFTGYTYSGHAVSCAAGLGVMRLLKAERSVDEIAAAGNYLLAAAKDKLKQPIVGEVGKTC</sequence>
<proteinExistence type="predicted"/>
<dbReference type="InterPro" id="IPR015422">
    <property type="entry name" value="PyrdxlP-dep_Trfase_small"/>
</dbReference>
<organism evidence="1 2">
    <name type="scientific">Dongia soli</name>
    <dbReference type="NCBI Taxonomy" id="600628"/>
    <lineage>
        <taxon>Bacteria</taxon>
        <taxon>Pseudomonadati</taxon>
        <taxon>Pseudomonadota</taxon>
        <taxon>Alphaproteobacteria</taxon>
        <taxon>Rhodospirillales</taxon>
        <taxon>Dongiaceae</taxon>
        <taxon>Dongia</taxon>
    </lineage>
</organism>
<name>A0ABU5ECT9_9PROT</name>
<dbReference type="RefSeq" id="WP_320508703.1">
    <property type="nucleotide sequence ID" value="NZ_JAXCLW010000003.1"/>
</dbReference>
<evidence type="ECO:0000313" key="1">
    <source>
        <dbReference type="EMBL" id="MDY0883629.1"/>
    </source>
</evidence>
<comment type="caution">
    <text evidence="1">The sequence shown here is derived from an EMBL/GenBank/DDBJ whole genome shotgun (WGS) entry which is preliminary data.</text>
</comment>
<dbReference type="InterPro" id="IPR015421">
    <property type="entry name" value="PyrdxlP-dep_Trfase_major"/>
</dbReference>
<dbReference type="Proteomes" id="UP001279642">
    <property type="component" value="Unassembled WGS sequence"/>
</dbReference>
<gene>
    <name evidence="1" type="ORF">SMD27_12305</name>
</gene>
<dbReference type="Gene3D" id="3.40.640.10">
    <property type="entry name" value="Type I PLP-dependent aspartate aminotransferase-like (Major domain)"/>
    <property type="match status" value="1"/>
</dbReference>
<evidence type="ECO:0000313" key="2">
    <source>
        <dbReference type="Proteomes" id="UP001279642"/>
    </source>
</evidence>
<dbReference type="InterPro" id="IPR015424">
    <property type="entry name" value="PyrdxlP-dep_Trfase"/>
</dbReference>